<reference evidence="11" key="4">
    <citation type="submission" date="2023-02" db="EMBL/GenBank/DDBJ databases">
        <title>Complete genome sequence of Lactobacillus curvatus CACC879 isolated from Pig feces.</title>
        <authorList>
            <person name="Park S."/>
            <person name="Park M.A."/>
            <person name="Kim D.-H."/>
            <person name="Kim Y."/>
        </authorList>
    </citation>
    <scope>NUCLEOTIDE SEQUENCE</scope>
    <source>
        <strain evidence="11">CACC879</strain>
    </source>
</reference>
<dbReference type="FunFam" id="3.30.230.10:FF:000001">
    <property type="entry name" value="30S ribosomal protein S9"/>
    <property type="match status" value="1"/>
</dbReference>
<comment type="similarity">
    <text evidence="1 5 6">Belongs to the universal ribosomal protein uS9 family.</text>
</comment>
<proteinExistence type="inferred from homology"/>
<dbReference type="PANTHER" id="PTHR21569:SF1">
    <property type="entry name" value="SMALL RIBOSOMAL SUBUNIT PROTEIN US9M"/>
    <property type="match status" value="1"/>
</dbReference>
<evidence type="ECO:0000256" key="3">
    <source>
        <dbReference type="ARBA" id="ARBA00023274"/>
    </source>
</evidence>
<keyword evidence="3 5" id="KW-0687">Ribonucleoprotein</keyword>
<evidence type="ECO:0000256" key="5">
    <source>
        <dbReference type="HAMAP-Rule" id="MF_00532"/>
    </source>
</evidence>
<organism evidence="8 12">
    <name type="scientific">Latilactobacillus curvatus</name>
    <name type="common">Lactobacillus curvatus</name>
    <dbReference type="NCBI Taxonomy" id="28038"/>
    <lineage>
        <taxon>Bacteria</taxon>
        <taxon>Bacillati</taxon>
        <taxon>Bacillota</taxon>
        <taxon>Bacilli</taxon>
        <taxon>Lactobacillales</taxon>
        <taxon>Lactobacillaceae</taxon>
        <taxon>Latilactobacillus</taxon>
    </lineage>
</organism>
<dbReference type="GO" id="GO:0022627">
    <property type="term" value="C:cytosolic small ribosomal subunit"/>
    <property type="evidence" value="ECO:0007669"/>
    <property type="project" value="TreeGrafter"/>
</dbReference>
<dbReference type="EMBL" id="CP031003">
    <property type="protein sequence ID" value="AXN35071.1"/>
    <property type="molecule type" value="Genomic_DNA"/>
</dbReference>
<dbReference type="EMBL" id="AP024685">
    <property type="protein sequence ID" value="BCX30831.1"/>
    <property type="molecule type" value="Genomic_DNA"/>
</dbReference>
<dbReference type="OrthoDB" id="9803965at2"/>
<dbReference type="InterPro" id="IPR023035">
    <property type="entry name" value="Ribosomal_uS9_bac/plastid"/>
</dbReference>
<evidence type="ECO:0000313" key="8">
    <source>
        <dbReference type="EMBL" id="ASN59348.1"/>
    </source>
</evidence>
<sequence>MAQVTYNGTGRRKNSVARVRLVPGTGKITINNKDVVDYIPFANLILDMKQPLTITETTDSYDILVNVNGGGFSGQAGAIRHGISRALLTVDPDFRPALKSAGMLTRDPRMKERKKPGLKKARKASQFSKR</sequence>
<dbReference type="InterPro" id="IPR014721">
    <property type="entry name" value="Ribsml_uS5_D2-typ_fold_subgr"/>
</dbReference>
<dbReference type="STRING" id="28038.BCY75_03305"/>
<dbReference type="InterPro" id="IPR020574">
    <property type="entry name" value="Ribosomal_uS9_CS"/>
</dbReference>
<evidence type="ECO:0000313" key="12">
    <source>
        <dbReference type="Proteomes" id="UP000199749"/>
    </source>
</evidence>
<dbReference type="RefSeq" id="WP_004270614.1">
    <property type="nucleotide sequence ID" value="NZ_AP024685.1"/>
</dbReference>
<evidence type="ECO:0000256" key="1">
    <source>
        <dbReference type="ARBA" id="ARBA00005251"/>
    </source>
</evidence>
<evidence type="ECO:0000313" key="13">
    <source>
        <dbReference type="Proteomes" id="UP000257607"/>
    </source>
</evidence>
<evidence type="ECO:0000313" key="14">
    <source>
        <dbReference type="Proteomes" id="UP000825100"/>
    </source>
</evidence>
<dbReference type="GO" id="GO:0003735">
    <property type="term" value="F:structural constituent of ribosome"/>
    <property type="evidence" value="ECO:0007669"/>
    <property type="project" value="InterPro"/>
</dbReference>
<keyword evidence="14" id="KW-1185">Reference proteome</keyword>
<feature type="region of interest" description="Disordered" evidence="7">
    <location>
        <begin position="99"/>
        <end position="130"/>
    </location>
</feature>
<dbReference type="HAMAP" id="MF_00532_B">
    <property type="entry name" value="Ribosomal_uS9_B"/>
    <property type="match status" value="1"/>
</dbReference>
<dbReference type="SUPFAM" id="SSF54211">
    <property type="entry name" value="Ribosomal protein S5 domain 2-like"/>
    <property type="match status" value="1"/>
</dbReference>
<reference evidence="10 14" key="3">
    <citation type="submission" date="2021-05" db="EMBL/GenBank/DDBJ databases">
        <title>Complete Genome Sequence of Latilactobacillus sp. Strain WDN19, a High D-Aspartate-producing Lactic Acid Bacterium Isolated from a Japanese Pickle.</title>
        <authorList>
            <person name="Kajitani K."/>
            <person name="Takahashi S."/>
        </authorList>
    </citation>
    <scope>NUCLEOTIDE SEQUENCE [LARGE SCALE GENOMIC DNA]</scope>
    <source>
        <strain evidence="10 14">WDN19</strain>
    </source>
</reference>
<evidence type="ECO:0000256" key="6">
    <source>
        <dbReference type="RuleBase" id="RU003815"/>
    </source>
</evidence>
<dbReference type="PANTHER" id="PTHR21569">
    <property type="entry name" value="RIBOSOMAL PROTEIN S9"/>
    <property type="match status" value="1"/>
</dbReference>
<dbReference type="Gene3D" id="3.30.230.10">
    <property type="match status" value="1"/>
</dbReference>
<feature type="compositionally biased region" description="Basic residues" evidence="7">
    <location>
        <begin position="111"/>
        <end position="130"/>
    </location>
</feature>
<evidence type="ECO:0000313" key="11">
    <source>
        <dbReference type="EMBL" id="WDC91341.1"/>
    </source>
</evidence>
<dbReference type="Proteomes" id="UP001215533">
    <property type="component" value="Chromosome"/>
</dbReference>
<evidence type="ECO:0000313" key="10">
    <source>
        <dbReference type="EMBL" id="BCX30831.1"/>
    </source>
</evidence>
<reference evidence="9 13" key="2">
    <citation type="submission" date="2018-07" db="EMBL/GenBank/DDBJ databases">
        <title>Lactobacillus curvatus genome sequence.</title>
        <authorList>
            <person name="Prechtl R."/>
        </authorList>
    </citation>
    <scope>NUCLEOTIDE SEQUENCE [LARGE SCALE GENOMIC DNA]</scope>
    <source>
        <strain evidence="9 13">TMW 1.1928</strain>
    </source>
</reference>
<dbReference type="InterPro" id="IPR020568">
    <property type="entry name" value="Ribosomal_Su5_D2-typ_SF"/>
</dbReference>
<dbReference type="GO" id="GO:0003723">
    <property type="term" value="F:RNA binding"/>
    <property type="evidence" value="ECO:0007669"/>
    <property type="project" value="TreeGrafter"/>
</dbReference>
<evidence type="ECO:0000313" key="9">
    <source>
        <dbReference type="EMBL" id="AXN35071.1"/>
    </source>
</evidence>
<dbReference type="GeneID" id="49611180"/>
<dbReference type="Proteomes" id="UP000199749">
    <property type="component" value="Chromosome"/>
</dbReference>
<dbReference type="Proteomes" id="UP000825100">
    <property type="component" value="Chromosome"/>
</dbReference>
<accession>A0A0B2XPH2</accession>
<gene>
    <name evidence="5 11" type="primary">rpsI</name>
    <name evidence="10" type="synonym">rpsI_1</name>
    <name evidence="8" type="ORF">CG419_01335</name>
    <name evidence="9" type="ORF">DT351_01260</name>
    <name evidence="10" type="ORF">LTWDN19_13980</name>
    <name evidence="11" type="ORF">PSR33_03790</name>
</gene>
<dbReference type="KEGG" id="lcv:FBA2_08865"/>
<dbReference type="Proteomes" id="UP000257607">
    <property type="component" value="Chromosome"/>
</dbReference>
<evidence type="ECO:0000256" key="4">
    <source>
        <dbReference type="ARBA" id="ARBA00035259"/>
    </source>
</evidence>
<dbReference type="NCBIfam" id="NF001099">
    <property type="entry name" value="PRK00132.1"/>
    <property type="match status" value="1"/>
</dbReference>
<dbReference type="AlphaFoldDB" id="A0A0B2XPH2"/>
<dbReference type="InterPro" id="IPR000754">
    <property type="entry name" value="Ribosomal_uS9"/>
</dbReference>
<dbReference type="EMBL" id="CP022474">
    <property type="protein sequence ID" value="ASN59348.1"/>
    <property type="molecule type" value="Genomic_DNA"/>
</dbReference>
<evidence type="ECO:0000256" key="7">
    <source>
        <dbReference type="SAM" id="MobiDB-lite"/>
    </source>
</evidence>
<evidence type="ECO:0000256" key="2">
    <source>
        <dbReference type="ARBA" id="ARBA00022980"/>
    </source>
</evidence>
<dbReference type="Pfam" id="PF00380">
    <property type="entry name" value="Ribosomal_S9"/>
    <property type="match status" value="1"/>
</dbReference>
<dbReference type="PROSITE" id="PS00360">
    <property type="entry name" value="RIBOSOMAL_S9"/>
    <property type="match status" value="1"/>
</dbReference>
<dbReference type="EMBL" id="CP117683">
    <property type="protein sequence ID" value="WDC91341.1"/>
    <property type="molecule type" value="Genomic_DNA"/>
</dbReference>
<reference evidence="8 12" key="1">
    <citation type="submission" date="2017-07" db="EMBL/GenBank/DDBJ databases">
        <title>Lactobacillus curvatus MRS6 whole genome.</title>
        <authorList>
            <person name="Jans C."/>
            <person name="Lagler S."/>
            <person name="Lacroix C."/>
            <person name="Meile L."/>
            <person name="Stevens M.J.A."/>
        </authorList>
    </citation>
    <scope>NUCLEOTIDE SEQUENCE [LARGE SCALE GENOMIC DNA]</scope>
    <source>
        <strain evidence="8 12">MRS6</strain>
    </source>
</reference>
<dbReference type="GO" id="GO:0006412">
    <property type="term" value="P:translation"/>
    <property type="evidence" value="ECO:0007669"/>
    <property type="project" value="UniProtKB-UniRule"/>
</dbReference>
<keyword evidence="2 5" id="KW-0689">Ribosomal protein</keyword>
<name>A0A0B2XPH2_LATCU</name>
<protein>
    <recommendedName>
        <fullName evidence="4 5">Small ribosomal subunit protein uS9</fullName>
    </recommendedName>
</protein>